<evidence type="ECO:0000313" key="3">
    <source>
        <dbReference type="Proteomes" id="UP000564704"/>
    </source>
</evidence>
<feature type="region of interest" description="Disordered" evidence="1">
    <location>
        <begin position="84"/>
        <end position="103"/>
    </location>
</feature>
<dbReference type="RefSeq" id="WP_172982708.1">
    <property type="nucleotide sequence ID" value="NZ_SZWE01000001.1"/>
</dbReference>
<dbReference type="Proteomes" id="UP000564704">
    <property type="component" value="Unassembled WGS sequence"/>
</dbReference>
<comment type="caution">
    <text evidence="2">The sequence shown here is derived from an EMBL/GenBank/DDBJ whole genome shotgun (WGS) entry which is preliminary data.</text>
</comment>
<reference evidence="2 3" key="1">
    <citation type="submission" date="2019-05" db="EMBL/GenBank/DDBJ databases">
        <title>Roseovarius bejariae sp. nov., a moderately halophylic bacterium isolated from a saline soil in Rambla Salada (Murcia).</title>
        <authorList>
            <person name="Castro D.J."/>
            <person name="Gomez-Altuve A."/>
            <person name="Reina J.C."/>
            <person name="Rodriguez M."/>
            <person name="Sampedro I."/>
            <person name="Llamas I."/>
            <person name="Martinez-Checa F."/>
        </authorList>
    </citation>
    <scope>NUCLEOTIDE SEQUENCE [LARGE SCALE GENOMIC DNA]</scope>
    <source>
        <strain evidence="2 3">A21</strain>
    </source>
</reference>
<keyword evidence="3" id="KW-1185">Reference proteome</keyword>
<sequence>MIVAIFRLCQTSKVDLKLTELRYNTLGAAIFILLEPVEQLLIRCTSQLRVMFQRLSLCQDTKQNIIFCNRALLHWLTAPPPISSKEIGPKSFQDFGTPLNHSL</sequence>
<gene>
    <name evidence="2" type="ORF">FDP25_02215</name>
</gene>
<dbReference type="EMBL" id="SZWE01000001">
    <property type="protein sequence ID" value="MRU14235.1"/>
    <property type="molecule type" value="Genomic_DNA"/>
</dbReference>
<dbReference type="AlphaFoldDB" id="A0A844CL84"/>
<evidence type="ECO:0000256" key="1">
    <source>
        <dbReference type="SAM" id="MobiDB-lite"/>
    </source>
</evidence>
<protein>
    <submittedName>
        <fullName evidence="2">Uncharacterized protein</fullName>
    </submittedName>
</protein>
<proteinExistence type="predicted"/>
<accession>A0A844CL84</accession>
<evidence type="ECO:0000313" key="2">
    <source>
        <dbReference type="EMBL" id="MRU14235.1"/>
    </source>
</evidence>
<organism evidence="2 3">
    <name type="scientific">Roseovarius bejariae</name>
    <dbReference type="NCBI Taxonomy" id="2576383"/>
    <lineage>
        <taxon>Bacteria</taxon>
        <taxon>Pseudomonadati</taxon>
        <taxon>Pseudomonadota</taxon>
        <taxon>Alphaproteobacteria</taxon>
        <taxon>Rhodobacterales</taxon>
        <taxon>Roseobacteraceae</taxon>
        <taxon>Roseovarius</taxon>
    </lineage>
</organism>
<name>A0A844CL84_9RHOB</name>